<comment type="caution">
    <text evidence="1">The sequence shown here is derived from an EMBL/GenBank/DDBJ whole genome shotgun (WGS) entry which is preliminary data.</text>
</comment>
<protein>
    <submittedName>
        <fullName evidence="1">Uncharacterized protein</fullName>
    </submittedName>
</protein>
<proteinExistence type="predicted"/>
<name>A0ACC0AM90_CATRO</name>
<organism evidence="1 2">
    <name type="scientific">Catharanthus roseus</name>
    <name type="common">Madagascar periwinkle</name>
    <name type="synonym">Vinca rosea</name>
    <dbReference type="NCBI Taxonomy" id="4058"/>
    <lineage>
        <taxon>Eukaryota</taxon>
        <taxon>Viridiplantae</taxon>
        <taxon>Streptophyta</taxon>
        <taxon>Embryophyta</taxon>
        <taxon>Tracheophyta</taxon>
        <taxon>Spermatophyta</taxon>
        <taxon>Magnoliopsida</taxon>
        <taxon>eudicotyledons</taxon>
        <taxon>Gunneridae</taxon>
        <taxon>Pentapetalae</taxon>
        <taxon>asterids</taxon>
        <taxon>lamiids</taxon>
        <taxon>Gentianales</taxon>
        <taxon>Apocynaceae</taxon>
        <taxon>Rauvolfioideae</taxon>
        <taxon>Vinceae</taxon>
        <taxon>Catharanthinae</taxon>
        <taxon>Catharanthus</taxon>
    </lineage>
</organism>
<sequence>MAIPQRSSYESSSKKKPLEIEKKLLKKKPTIPTCNKIEKEEIDNDKNPTLCYAKKMEKSSAAPGVYGKAKTSASGSASAMDRAIEVQEKLPPEFPSCVKLMLRSHVTGGFWLSLPKQFCDLHLPKHDDIVVLVDENDEEYKTKYLIGKNGLSGGWRGFSIAHNLLEGDVIVFQSIKPCRIKVYIVRANSLSEIDGAISLLSLDFQAKPIDYEDVKKVSIVEQKIMESYTNNGRQEATTSNALLAVKSEDMPMLDAPRDIVPAQNHQSEDESDEFGSEVLDGIRFSESVIDFKEVKNFESFSILVDGLVIDSEIPKHLQTKYYELCCSQNTFLHDHLFKGLNCKLVAGVISETVNIADAIRASNLNTSRDYLQTWDKTLKAFEDMGMAVGFLRDRIQKLVCLQHEEQEIIKSKTFERDQLEMEKKKFEAELFRVKQELKTLDAEIETLKVKNKKIVQTFKEMATAPW</sequence>
<reference evidence="2" key="1">
    <citation type="journal article" date="2023" name="Nat. Plants">
        <title>Single-cell RNA sequencing provides a high-resolution roadmap for understanding the multicellular compartmentation of specialized metabolism.</title>
        <authorList>
            <person name="Sun S."/>
            <person name="Shen X."/>
            <person name="Li Y."/>
            <person name="Li Y."/>
            <person name="Wang S."/>
            <person name="Li R."/>
            <person name="Zhang H."/>
            <person name="Shen G."/>
            <person name="Guo B."/>
            <person name="Wei J."/>
            <person name="Xu J."/>
            <person name="St-Pierre B."/>
            <person name="Chen S."/>
            <person name="Sun C."/>
        </authorList>
    </citation>
    <scope>NUCLEOTIDE SEQUENCE [LARGE SCALE GENOMIC DNA]</scope>
</reference>
<dbReference type="EMBL" id="CM044705">
    <property type="protein sequence ID" value="KAI5661068.1"/>
    <property type="molecule type" value="Genomic_DNA"/>
</dbReference>
<gene>
    <name evidence="1" type="ORF">M9H77_20391</name>
</gene>
<dbReference type="Proteomes" id="UP001060085">
    <property type="component" value="Linkage Group LG05"/>
</dbReference>
<accession>A0ACC0AM90</accession>
<evidence type="ECO:0000313" key="2">
    <source>
        <dbReference type="Proteomes" id="UP001060085"/>
    </source>
</evidence>
<evidence type="ECO:0000313" key="1">
    <source>
        <dbReference type="EMBL" id="KAI5661068.1"/>
    </source>
</evidence>
<keyword evidence="2" id="KW-1185">Reference proteome</keyword>